<reference evidence="3" key="1">
    <citation type="submission" date="2020-02" db="EMBL/GenBank/DDBJ databases">
        <authorList>
            <person name="Meier V. D."/>
        </authorList>
    </citation>
    <scope>NUCLEOTIDE SEQUENCE</scope>
    <source>
        <strain evidence="3">AVDCRST_MAG13</strain>
    </source>
</reference>
<dbReference type="PANTHER" id="PTHR45138:SF9">
    <property type="entry name" value="DIGUANYLATE CYCLASE DGCM-RELATED"/>
    <property type="match status" value="1"/>
</dbReference>
<proteinExistence type="predicted"/>
<feature type="transmembrane region" description="Helical" evidence="1">
    <location>
        <begin position="30"/>
        <end position="49"/>
    </location>
</feature>
<accession>A0A6J4RJV4</accession>
<dbReference type="NCBIfam" id="TIGR00254">
    <property type="entry name" value="GGDEF"/>
    <property type="match status" value="1"/>
</dbReference>
<dbReference type="EMBL" id="CADCVO010000054">
    <property type="protein sequence ID" value="CAA9469599.1"/>
    <property type="molecule type" value="Genomic_DNA"/>
</dbReference>
<dbReference type="AlphaFoldDB" id="A0A6J4RJV4"/>
<evidence type="ECO:0000259" key="2">
    <source>
        <dbReference type="PROSITE" id="PS50887"/>
    </source>
</evidence>
<dbReference type="GO" id="GO:0043709">
    <property type="term" value="P:cell adhesion involved in single-species biofilm formation"/>
    <property type="evidence" value="ECO:0007669"/>
    <property type="project" value="TreeGrafter"/>
</dbReference>
<feature type="transmembrane region" description="Helical" evidence="1">
    <location>
        <begin position="158"/>
        <end position="176"/>
    </location>
</feature>
<dbReference type="InterPro" id="IPR050469">
    <property type="entry name" value="Diguanylate_Cyclase"/>
</dbReference>
<dbReference type="Gene3D" id="3.30.70.270">
    <property type="match status" value="1"/>
</dbReference>
<keyword evidence="1" id="KW-0472">Membrane</keyword>
<sequence>MAVKGQEPRPSWICRDAFERARFADLNARLVRVNTRVLIVVALLIAIALPTIGNPVALLPSAAGIAFFGVVQRRAGSFARPELWVFAALLGAETMIAGALLLNGSADTAAMALMAWPVAGVAGRFHDRAVLLGTGFAMVLVAGTIVASDPAVLREDPLSVTLALAALFAVSVVAAAHRDSDIAHRGAAILDPLTGMLNRHALATRTAEIEHQSRLTHEPVGVIVADVDHFKQVNDTHGHGAGDAVLRAVAYVLRRELRAYDLAYRLGGEEFVVLVLGAQAGSAAEIAERLRSAVERESLSGIRVTMSFGVAATRRGDAFSWTDAFARADAALYEAKAAGRNRVHLAGGEIPHPGWAAALEGDGMLTACSAAS</sequence>
<dbReference type="GO" id="GO:1902201">
    <property type="term" value="P:negative regulation of bacterial-type flagellum-dependent cell motility"/>
    <property type="evidence" value="ECO:0007669"/>
    <property type="project" value="TreeGrafter"/>
</dbReference>
<dbReference type="GO" id="GO:0005886">
    <property type="term" value="C:plasma membrane"/>
    <property type="evidence" value="ECO:0007669"/>
    <property type="project" value="TreeGrafter"/>
</dbReference>
<dbReference type="InterPro" id="IPR029787">
    <property type="entry name" value="Nucleotide_cyclase"/>
</dbReference>
<name>A0A6J4RJV4_9ACTN</name>
<feature type="transmembrane region" description="Helical" evidence="1">
    <location>
        <begin position="83"/>
        <end position="102"/>
    </location>
</feature>
<dbReference type="PROSITE" id="PS50887">
    <property type="entry name" value="GGDEF"/>
    <property type="match status" value="1"/>
</dbReference>
<dbReference type="FunFam" id="3.30.70.270:FF:000001">
    <property type="entry name" value="Diguanylate cyclase domain protein"/>
    <property type="match status" value="1"/>
</dbReference>
<dbReference type="GO" id="GO:0052621">
    <property type="term" value="F:diguanylate cyclase activity"/>
    <property type="evidence" value="ECO:0007669"/>
    <property type="project" value="TreeGrafter"/>
</dbReference>
<organism evidence="3">
    <name type="scientific">uncultured Solirubrobacteraceae bacterium</name>
    <dbReference type="NCBI Taxonomy" id="1162706"/>
    <lineage>
        <taxon>Bacteria</taxon>
        <taxon>Bacillati</taxon>
        <taxon>Actinomycetota</taxon>
        <taxon>Thermoleophilia</taxon>
        <taxon>Solirubrobacterales</taxon>
        <taxon>Solirubrobacteraceae</taxon>
        <taxon>environmental samples</taxon>
    </lineage>
</organism>
<keyword evidence="1" id="KW-0812">Transmembrane</keyword>
<dbReference type="SMART" id="SM00267">
    <property type="entry name" value="GGDEF"/>
    <property type="match status" value="1"/>
</dbReference>
<keyword evidence="1" id="KW-1133">Transmembrane helix</keyword>
<dbReference type="Pfam" id="PF00990">
    <property type="entry name" value="GGDEF"/>
    <property type="match status" value="1"/>
</dbReference>
<dbReference type="CDD" id="cd01949">
    <property type="entry name" value="GGDEF"/>
    <property type="match status" value="1"/>
</dbReference>
<feature type="domain" description="GGDEF" evidence="2">
    <location>
        <begin position="218"/>
        <end position="348"/>
    </location>
</feature>
<dbReference type="InterPro" id="IPR043128">
    <property type="entry name" value="Rev_trsase/Diguanyl_cyclase"/>
</dbReference>
<feature type="transmembrane region" description="Helical" evidence="1">
    <location>
        <begin position="130"/>
        <end position="152"/>
    </location>
</feature>
<dbReference type="PANTHER" id="PTHR45138">
    <property type="entry name" value="REGULATORY COMPONENTS OF SENSORY TRANSDUCTION SYSTEM"/>
    <property type="match status" value="1"/>
</dbReference>
<protein>
    <submittedName>
        <fullName evidence="3">Diguanylate cyclase (GGDEF domain) with PAS/PAC sensor</fullName>
    </submittedName>
</protein>
<evidence type="ECO:0000256" key="1">
    <source>
        <dbReference type="SAM" id="Phobius"/>
    </source>
</evidence>
<dbReference type="SUPFAM" id="SSF55073">
    <property type="entry name" value="Nucleotide cyclase"/>
    <property type="match status" value="1"/>
</dbReference>
<gene>
    <name evidence="3" type="ORF">AVDCRST_MAG13-371</name>
</gene>
<evidence type="ECO:0000313" key="3">
    <source>
        <dbReference type="EMBL" id="CAA9469599.1"/>
    </source>
</evidence>
<dbReference type="InterPro" id="IPR000160">
    <property type="entry name" value="GGDEF_dom"/>
</dbReference>